<gene>
    <name evidence="1" type="ORF">KK062_27605</name>
</gene>
<comment type="caution">
    <text evidence="1">The sequence shown here is derived from an EMBL/GenBank/DDBJ whole genome shotgun (WGS) entry which is preliminary data.</text>
</comment>
<dbReference type="AlphaFoldDB" id="A0AAP2E4F8"/>
<proteinExistence type="predicted"/>
<dbReference type="EMBL" id="JAHESE010000047">
    <property type="protein sequence ID" value="MBT1712038.1"/>
    <property type="molecule type" value="Genomic_DNA"/>
</dbReference>
<dbReference type="Proteomes" id="UP001319080">
    <property type="component" value="Unassembled WGS sequence"/>
</dbReference>
<reference evidence="1 2" key="1">
    <citation type="submission" date="2021-05" db="EMBL/GenBank/DDBJ databases">
        <title>A Polyphasic approach of four new species of the genus Ohtaekwangia: Ohtaekwangia histidinii sp. nov., Ohtaekwangia cretensis sp. nov., Ohtaekwangia indiensis sp. nov., Ohtaekwangia reichenbachii sp. nov. from diverse environment.</title>
        <authorList>
            <person name="Octaviana S."/>
        </authorList>
    </citation>
    <scope>NUCLEOTIDE SEQUENCE [LARGE SCALE GENOMIC DNA]</scope>
    <source>
        <strain evidence="1 2">PWU5</strain>
    </source>
</reference>
<sequence length="83" mass="9205">MAGEADEGLLVELDVPLLDAIVIEEKDTMPEVFFDDLSLVGNDTLKVDDQGIVELRIVSKEMGHVVMDDVVEALQLVLEFLFD</sequence>
<evidence type="ECO:0000313" key="1">
    <source>
        <dbReference type="EMBL" id="MBT1712038.1"/>
    </source>
</evidence>
<protein>
    <submittedName>
        <fullName evidence="1">Uncharacterized protein</fullName>
    </submittedName>
</protein>
<name>A0AAP2E4F8_9BACT</name>
<dbReference type="RefSeq" id="WP_254087606.1">
    <property type="nucleotide sequence ID" value="NZ_JAHESE010000047.1"/>
</dbReference>
<keyword evidence="2" id="KW-1185">Reference proteome</keyword>
<accession>A0AAP2E4F8</accession>
<evidence type="ECO:0000313" key="2">
    <source>
        <dbReference type="Proteomes" id="UP001319080"/>
    </source>
</evidence>
<organism evidence="1 2">
    <name type="scientific">Dawidia cretensis</name>
    <dbReference type="NCBI Taxonomy" id="2782350"/>
    <lineage>
        <taxon>Bacteria</taxon>
        <taxon>Pseudomonadati</taxon>
        <taxon>Bacteroidota</taxon>
        <taxon>Cytophagia</taxon>
        <taxon>Cytophagales</taxon>
        <taxon>Chryseotaleaceae</taxon>
        <taxon>Dawidia</taxon>
    </lineage>
</organism>